<comment type="caution">
    <text evidence="2">The sequence shown here is derived from an EMBL/GenBank/DDBJ whole genome shotgun (WGS) entry which is preliminary data.</text>
</comment>
<dbReference type="EMBL" id="CAJMWX010001225">
    <property type="protein sequence ID" value="CAE6475795.1"/>
    <property type="molecule type" value="Genomic_DNA"/>
</dbReference>
<gene>
    <name evidence="2" type="ORF">RDB_LOCUS115901</name>
</gene>
<evidence type="ECO:0000313" key="3">
    <source>
        <dbReference type="Proteomes" id="UP000663888"/>
    </source>
</evidence>
<reference evidence="2" key="1">
    <citation type="submission" date="2021-01" db="EMBL/GenBank/DDBJ databases">
        <authorList>
            <person name="Kaushik A."/>
        </authorList>
    </citation>
    <scope>NUCLEOTIDE SEQUENCE</scope>
    <source>
        <strain evidence="2">AG4-R118</strain>
    </source>
</reference>
<sequence length="410" mass="45423">MVLSSNTFTQEKVGQDRLRLAGEYHDLLEEARRQPGFGDLLRPIKGKDLIRAARNGPIVVIICHHDRCDALLLLPGQSNISHLHLPNFTYDKALSSRSDMNASLRYMCSRERGPRRPYQEEFEDCMERMLATLWNDIVKPILDFLGYTNNKGGDNLPQITWCPTGVLSFLPLHAAGDYNQPGARVFEYTISSYTPTVTALLEHTSSSLNRNHRVLGVGQANTPGHTPLPGTVQELACLKAHVEAKASYSQLTDGQATTTTVLNAMEKHEWVHLACHAHQNVHDPTKSGFFLQDDILDLAAINQRSFKNKGLAFLSACETATGDENLPDEAIHLASGMLMAGYRSVIATMWSVVDEDAPLVADRVYEKLMKDGGIGNGEVGRALHYAVAALREHIGEKELGRWVPYIHMGS</sequence>
<dbReference type="AlphaFoldDB" id="A0A8H3CBJ1"/>
<evidence type="ECO:0000313" key="2">
    <source>
        <dbReference type="EMBL" id="CAE6475795.1"/>
    </source>
</evidence>
<dbReference type="Proteomes" id="UP000663888">
    <property type="component" value="Unassembled WGS sequence"/>
</dbReference>
<dbReference type="InterPro" id="IPR024983">
    <property type="entry name" value="CHAT_dom"/>
</dbReference>
<organism evidence="2 3">
    <name type="scientific">Rhizoctonia solani</name>
    <dbReference type="NCBI Taxonomy" id="456999"/>
    <lineage>
        <taxon>Eukaryota</taxon>
        <taxon>Fungi</taxon>
        <taxon>Dikarya</taxon>
        <taxon>Basidiomycota</taxon>
        <taxon>Agaricomycotina</taxon>
        <taxon>Agaricomycetes</taxon>
        <taxon>Cantharellales</taxon>
        <taxon>Ceratobasidiaceae</taxon>
        <taxon>Rhizoctonia</taxon>
    </lineage>
</organism>
<feature type="domain" description="CHAT" evidence="1">
    <location>
        <begin position="128"/>
        <end position="410"/>
    </location>
</feature>
<proteinExistence type="predicted"/>
<protein>
    <recommendedName>
        <fullName evidence="1">CHAT domain-containing protein</fullName>
    </recommendedName>
</protein>
<evidence type="ECO:0000259" key="1">
    <source>
        <dbReference type="Pfam" id="PF12770"/>
    </source>
</evidence>
<name>A0A8H3CBJ1_9AGAM</name>
<dbReference type="Pfam" id="PF12770">
    <property type="entry name" value="CHAT"/>
    <property type="match status" value="1"/>
</dbReference>
<accession>A0A8H3CBJ1</accession>